<dbReference type="AlphaFoldDB" id="A0A1H9N8U5"/>
<dbReference type="InterPro" id="IPR032675">
    <property type="entry name" value="LRR_dom_sf"/>
</dbReference>
<dbReference type="Gene3D" id="3.80.10.10">
    <property type="entry name" value="Ribonuclease Inhibitor"/>
    <property type="match status" value="1"/>
</dbReference>
<evidence type="ECO:0000256" key="2">
    <source>
        <dbReference type="ARBA" id="ARBA00022737"/>
    </source>
</evidence>
<dbReference type="Pfam" id="PF12799">
    <property type="entry name" value="LRR_4"/>
    <property type="match status" value="1"/>
</dbReference>
<dbReference type="InterPro" id="IPR025875">
    <property type="entry name" value="Leu-rich_rpt_4"/>
</dbReference>
<proteinExistence type="predicted"/>
<reference evidence="4" key="1">
    <citation type="submission" date="2016-10" db="EMBL/GenBank/DDBJ databases">
        <authorList>
            <person name="Varghese N."/>
            <person name="Submissions S."/>
        </authorList>
    </citation>
    <scope>NUCLEOTIDE SEQUENCE [LARGE SCALE GENOMIC DNA]</scope>
    <source>
        <strain evidence="4">DSM 24740</strain>
    </source>
</reference>
<dbReference type="SMART" id="SM00365">
    <property type="entry name" value="LRR_SD22"/>
    <property type="match status" value="3"/>
</dbReference>
<dbReference type="PANTHER" id="PTHR46652:SF3">
    <property type="entry name" value="LEUCINE-RICH REPEAT-CONTAINING PROTEIN 9"/>
    <property type="match status" value="1"/>
</dbReference>
<keyword evidence="1" id="KW-0433">Leucine-rich repeat</keyword>
<dbReference type="Proteomes" id="UP000199021">
    <property type="component" value="Unassembled WGS sequence"/>
</dbReference>
<name>A0A1H9N8U5_9BACT</name>
<evidence type="ECO:0000313" key="3">
    <source>
        <dbReference type="EMBL" id="SER32354.1"/>
    </source>
</evidence>
<gene>
    <name evidence="3" type="ORF">SAMN05444359_1353</name>
</gene>
<evidence type="ECO:0000313" key="4">
    <source>
        <dbReference type="Proteomes" id="UP000199021"/>
    </source>
</evidence>
<keyword evidence="4" id="KW-1185">Reference proteome</keyword>
<dbReference type="InterPro" id="IPR001611">
    <property type="entry name" value="Leu-rich_rpt"/>
</dbReference>
<dbReference type="InParanoid" id="A0A1H9N8U5"/>
<dbReference type="SUPFAM" id="SSF52075">
    <property type="entry name" value="Outer arm dynein light chain 1"/>
    <property type="match status" value="1"/>
</dbReference>
<protein>
    <submittedName>
        <fullName evidence="3">Leucine Rich repeat-containing protein</fullName>
    </submittedName>
</protein>
<dbReference type="PANTHER" id="PTHR46652">
    <property type="entry name" value="LEUCINE-RICH REPEAT AND IQ DOMAIN-CONTAINING PROTEIN 1-RELATED"/>
    <property type="match status" value="1"/>
</dbReference>
<dbReference type="EMBL" id="FOFB01000035">
    <property type="protein sequence ID" value="SER32354.1"/>
    <property type="molecule type" value="Genomic_DNA"/>
</dbReference>
<dbReference type="STRING" id="478744.SAMN05444359_1353"/>
<keyword evidence="2" id="KW-0677">Repeat</keyword>
<dbReference type="PROSITE" id="PS51450">
    <property type="entry name" value="LRR"/>
    <property type="match status" value="2"/>
</dbReference>
<organism evidence="3 4">
    <name type="scientific">Neolewinella agarilytica</name>
    <dbReference type="NCBI Taxonomy" id="478744"/>
    <lineage>
        <taxon>Bacteria</taxon>
        <taxon>Pseudomonadati</taxon>
        <taxon>Bacteroidota</taxon>
        <taxon>Saprospiria</taxon>
        <taxon>Saprospirales</taxon>
        <taxon>Lewinellaceae</taxon>
        <taxon>Neolewinella</taxon>
    </lineage>
</organism>
<evidence type="ECO:0000256" key="1">
    <source>
        <dbReference type="ARBA" id="ARBA00022614"/>
    </source>
</evidence>
<sequence>MSKELLCARQWWAGLEEQWQLAFNEATFGKGPTTEMLGDDDLLSLRYQLENLRFAGPGAQSANLSIRLTNLSGVAVLDHVSFLSVTNCAIEGVEELSGLKALKHLYLYDNAISSLKGIDELTEMEELYVQQNKLTDLKPLRKLINLKTLCASRNKLTSLEGLHEGHSDQLKRCFLLPNEQLSQREIIRLQNEAFIMVKTG</sequence>
<accession>A0A1H9N8U5</accession>
<dbReference type="InterPro" id="IPR050836">
    <property type="entry name" value="SDS22/Internalin_LRR"/>
</dbReference>